<evidence type="ECO:0000313" key="1">
    <source>
        <dbReference type="EMBL" id="MBF6225644.1"/>
    </source>
</evidence>
<sequence length="178" mass="19979">MTVDPRTQLHENGSRELFLPGTRAFFDIFNGRTRPADAMMVSAVGLPGVWVRHYESGKRGRPMDRRLAYLMDLHIWAIDRYVEDLLAAAGRKGYRPAADAQEMHYPYGEMVSLLTADFVRCRREERQLGGIGDDQVLHHVRHWDGFNAMVDAVAAGRVRLGVSRTAQAGSSGPQEPKT</sequence>
<proteinExistence type="predicted"/>
<reference evidence="1 2" key="1">
    <citation type="submission" date="2020-10" db="EMBL/GenBank/DDBJ databases">
        <title>Identification of Nocardia species via Next-generation sequencing and recognition of intraspecies genetic diversity.</title>
        <authorList>
            <person name="Li P."/>
            <person name="Li P."/>
            <person name="Lu B."/>
        </authorList>
    </citation>
    <scope>NUCLEOTIDE SEQUENCE [LARGE SCALE GENOMIC DNA]</scope>
    <source>
        <strain evidence="1 2">N-11</strain>
    </source>
</reference>
<dbReference type="RefSeq" id="WP_195032887.1">
    <property type="nucleotide sequence ID" value="NZ_JADLRE010000007.1"/>
</dbReference>
<evidence type="ECO:0000313" key="2">
    <source>
        <dbReference type="Proteomes" id="UP000807309"/>
    </source>
</evidence>
<dbReference type="Proteomes" id="UP000807309">
    <property type="component" value="Unassembled WGS sequence"/>
</dbReference>
<accession>A0ABS0CAG1</accession>
<comment type="caution">
    <text evidence="1">The sequence shown here is derived from an EMBL/GenBank/DDBJ whole genome shotgun (WGS) entry which is preliminary data.</text>
</comment>
<organism evidence="1 2">
    <name type="scientific">Nocardia abscessus</name>
    <dbReference type="NCBI Taxonomy" id="120957"/>
    <lineage>
        <taxon>Bacteria</taxon>
        <taxon>Bacillati</taxon>
        <taxon>Actinomycetota</taxon>
        <taxon>Actinomycetes</taxon>
        <taxon>Mycobacteriales</taxon>
        <taxon>Nocardiaceae</taxon>
        <taxon>Nocardia</taxon>
    </lineage>
</organism>
<gene>
    <name evidence="1" type="ORF">IU470_11080</name>
</gene>
<name>A0ABS0CAG1_9NOCA</name>
<dbReference type="EMBL" id="JADLRE010000007">
    <property type="protein sequence ID" value="MBF6225644.1"/>
    <property type="molecule type" value="Genomic_DNA"/>
</dbReference>
<protein>
    <submittedName>
        <fullName evidence="1">Uncharacterized protein</fullName>
    </submittedName>
</protein>
<keyword evidence="2" id="KW-1185">Reference proteome</keyword>